<evidence type="ECO:0000256" key="1">
    <source>
        <dbReference type="SAM" id="MobiDB-lite"/>
    </source>
</evidence>
<evidence type="ECO:0000313" key="3">
    <source>
        <dbReference type="Proteomes" id="UP000761534"/>
    </source>
</evidence>
<comment type="caution">
    <text evidence="2">The sequence shown here is derived from an EMBL/GenBank/DDBJ whole genome shotgun (WGS) entry which is preliminary data.</text>
</comment>
<dbReference type="Proteomes" id="UP000761534">
    <property type="component" value="Unassembled WGS sequence"/>
</dbReference>
<sequence length="205" mass="23586">MLWPWSRDSKPKPVRDEKPVDESVDPSLQEFYDSAKPLTPVSLAPKEVKEEYERSIETSKQKQEDIPTFKEKGLQQIDSHDEPQIDPTTGKTMLPLGQAARNNCVEYEALMANCSLKGTYWEKLNLCHVYRKQLMKCVELQTDALTDLGYNRALTRKEQIDVQNQVDDIYSSTVPDGPITDEIADKFKASVEQERIKNSKMIYRV</sequence>
<feature type="region of interest" description="Disordered" evidence="1">
    <location>
        <begin position="1"/>
        <end position="25"/>
    </location>
</feature>
<proteinExistence type="predicted"/>
<dbReference type="EMBL" id="SWFS01000396">
    <property type="protein sequence ID" value="KAA8906479.1"/>
    <property type="molecule type" value="Genomic_DNA"/>
</dbReference>
<keyword evidence="3" id="KW-1185">Reference proteome</keyword>
<gene>
    <name evidence="2" type="ORF">TRICI_005144</name>
</gene>
<protein>
    <submittedName>
        <fullName evidence="2">Uncharacterized protein</fullName>
    </submittedName>
</protein>
<dbReference type="VEuPathDB" id="FungiDB:TRICI_005144"/>
<dbReference type="AlphaFoldDB" id="A0A642UVV6"/>
<feature type="compositionally biased region" description="Basic and acidic residues" evidence="1">
    <location>
        <begin position="7"/>
        <end position="21"/>
    </location>
</feature>
<evidence type="ECO:0000313" key="2">
    <source>
        <dbReference type="EMBL" id="KAA8906479.1"/>
    </source>
</evidence>
<dbReference type="OrthoDB" id="2103031at2759"/>
<name>A0A642UVV6_9ASCO</name>
<feature type="region of interest" description="Disordered" evidence="1">
    <location>
        <begin position="42"/>
        <end position="94"/>
    </location>
</feature>
<organism evidence="2 3">
    <name type="scientific">Trichomonascus ciferrii</name>
    <dbReference type="NCBI Taxonomy" id="44093"/>
    <lineage>
        <taxon>Eukaryota</taxon>
        <taxon>Fungi</taxon>
        <taxon>Dikarya</taxon>
        <taxon>Ascomycota</taxon>
        <taxon>Saccharomycotina</taxon>
        <taxon>Dipodascomycetes</taxon>
        <taxon>Dipodascales</taxon>
        <taxon>Trichomonascaceae</taxon>
        <taxon>Trichomonascus</taxon>
        <taxon>Trichomonascus ciferrii complex</taxon>
    </lineage>
</organism>
<reference evidence="2" key="1">
    <citation type="journal article" date="2019" name="G3 (Bethesda)">
        <title>Genome Assemblies of Two Rare Opportunistic Yeast Pathogens: Diutina rugosa (syn. Candida rugosa) and Trichomonascus ciferrii (syn. Candida ciferrii).</title>
        <authorList>
            <person name="Mixao V."/>
            <person name="Saus E."/>
            <person name="Hansen A.P."/>
            <person name="Lass-Florl C."/>
            <person name="Gabaldon T."/>
        </authorList>
    </citation>
    <scope>NUCLEOTIDE SEQUENCE</scope>
    <source>
        <strain evidence="2">CBS 4856</strain>
    </source>
</reference>
<accession>A0A642UVV6</accession>
<feature type="compositionally biased region" description="Basic and acidic residues" evidence="1">
    <location>
        <begin position="46"/>
        <end position="83"/>
    </location>
</feature>